<dbReference type="PANTHER" id="PTHR47691">
    <property type="entry name" value="REGULATOR-RELATED"/>
    <property type="match status" value="1"/>
</dbReference>
<dbReference type="AlphaFoldDB" id="A0A928Z4F7"/>
<dbReference type="InterPro" id="IPR027417">
    <property type="entry name" value="P-loop_NTPase"/>
</dbReference>
<dbReference type="Gene3D" id="3.40.50.10140">
    <property type="entry name" value="Toll/interleukin-1 receptor homology (TIR) domain"/>
    <property type="match status" value="1"/>
</dbReference>
<dbReference type="Proteomes" id="UP000625316">
    <property type="component" value="Unassembled WGS sequence"/>
</dbReference>
<keyword evidence="3" id="KW-1185">Reference proteome</keyword>
<dbReference type="InterPro" id="IPR000157">
    <property type="entry name" value="TIR_dom"/>
</dbReference>
<evidence type="ECO:0000313" key="2">
    <source>
        <dbReference type="EMBL" id="MBE9032566.1"/>
    </source>
</evidence>
<dbReference type="InterPro" id="IPR035897">
    <property type="entry name" value="Toll_tir_struct_dom_sf"/>
</dbReference>
<dbReference type="PROSITE" id="PS50104">
    <property type="entry name" value="TIR"/>
    <property type="match status" value="1"/>
</dbReference>
<comment type="caution">
    <text evidence="2">The sequence shown here is derived from an EMBL/GenBank/DDBJ whole genome shotgun (WGS) entry which is preliminary data.</text>
</comment>
<protein>
    <submittedName>
        <fullName evidence="2">TIR domain-containing protein</fullName>
    </submittedName>
</protein>
<dbReference type="Gene3D" id="1.25.40.10">
    <property type="entry name" value="Tetratricopeptide repeat domain"/>
    <property type="match status" value="2"/>
</dbReference>
<dbReference type="Gene3D" id="3.40.50.300">
    <property type="entry name" value="P-loop containing nucleotide triphosphate hydrolases"/>
    <property type="match status" value="1"/>
</dbReference>
<feature type="domain" description="TIR" evidence="1">
    <location>
        <begin position="7"/>
        <end position="135"/>
    </location>
</feature>
<sequence length="910" mass="103278">MTVSGSYEYDVFISYCTADKSWVRRELQKRLQDVGLNIFEFRVGTSRGREIERAVTNSRKTLLVLTPSYIESEWAEYEASLVQSIDPASRDQRFIPILKQDCKLPLRIRQLIPVDLTDPDEEEIQIAWNQLLTAFGKQFTTETTSQPDTPQAWLLAHPYGMPPHFTGRRTERQMLSDWLNNDQQHPLFVLRALGGFGKSALTWHWLTHDVDANHWPVVLWWSFYEEKAGFDNFVYATLAYLTGKSPENLKRDERLALLLKYLQQHQILLVLDGFERELRAYSNMGAAYQGDGEEKIADNGRDCVNPDAEQFLRSLCSLPNLQVKVLMSTRLRPRPVEVTGGMLLEGCREEELTRMQPEDAVQFFRVQGIRGNRGEIEQACAVYGFHPLSLRLLAGLVVNDWRNPGDIQAAQRCDLTGSLVQRQHHVLEQSYQNLNPAGQQLLSRLACFRSPVEYGVLAALADAEADLQRDLQDLIGRGLVQREQSRFDLHPIVRRYAYDRMGRESRQDTHGQLRDYFAAMPEADRVTTIDDLAPVIELYHHMVRAGQYDEAFELFKYRIADPLYYQLGAYQKQSELLHALFPQGEQHLPQLQNESDQAWTLNSLANSYGLNGQPAQAVPFFEQGAALAKKQGNKKNWAIGLGNLASMAQLPIGALQAAEANLRHAIDLCQEIENEFQEAVGHQELGRLLAYRGAWAAAEASLDRALELFEKANKIQSQGIVWAYRALRSSLWIRGTDTIAPQRTELTTTALAAAKRALELADETARTQFPYERDYVRAHWLLGAAHRLIPNLTESNHHLTEALRRCRAINMVDHEANILLDLARLRHDQGNPTEARRLAEEARTIATRSGYVLQGADIHLLLAELARADGDLGQARELAQEALRLATCDGGEYVYRVAYDEAEALLRDLG</sequence>
<dbReference type="Pfam" id="PF13676">
    <property type="entry name" value="TIR_2"/>
    <property type="match status" value="1"/>
</dbReference>
<dbReference type="GO" id="GO:0007165">
    <property type="term" value="P:signal transduction"/>
    <property type="evidence" value="ECO:0007669"/>
    <property type="project" value="InterPro"/>
</dbReference>
<dbReference type="RefSeq" id="WP_264327383.1">
    <property type="nucleotide sequence ID" value="NZ_JADEXQ010000112.1"/>
</dbReference>
<dbReference type="InterPro" id="IPR019734">
    <property type="entry name" value="TPR_rpt"/>
</dbReference>
<name>A0A928Z4F7_9CYAN</name>
<gene>
    <name evidence="2" type="ORF">IQ266_22775</name>
</gene>
<accession>A0A928Z4F7</accession>
<dbReference type="SUPFAM" id="SSF48452">
    <property type="entry name" value="TPR-like"/>
    <property type="match status" value="2"/>
</dbReference>
<dbReference type="InterPro" id="IPR011990">
    <property type="entry name" value="TPR-like_helical_dom_sf"/>
</dbReference>
<evidence type="ECO:0000259" key="1">
    <source>
        <dbReference type="PROSITE" id="PS50104"/>
    </source>
</evidence>
<reference evidence="2" key="1">
    <citation type="submission" date="2020-10" db="EMBL/GenBank/DDBJ databases">
        <authorList>
            <person name="Castelo-Branco R."/>
            <person name="Eusebio N."/>
            <person name="Adriana R."/>
            <person name="Vieira A."/>
            <person name="Brugerolle De Fraissinette N."/>
            <person name="Rezende De Castro R."/>
            <person name="Schneider M.P."/>
            <person name="Vasconcelos V."/>
            <person name="Leao P.N."/>
        </authorList>
    </citation>
    <scope>NUCLEOTIDE SEQUENCE</scope>
    <source>
        <strain evidence="2">LEGE 11480</strain>
    </source>
</reference>
<evidence type="ECO:0000313" key="3">
    <source>
        <dbReference type="Proteomes" id="UP000625316"/>
    </source>
</evidence>
<organism evidence="2 3">
    <name type="scientific">Romeriopsis navalis LEGE 11480</name>
    <dbReference type="NCBI Taxonomy" id="2777977"/>
    <lineage>
        <taxon>Bacteria</taxon>
        <taxon>Bacillati</taxon>
        <taxon>Cyanobacteriota</taxon>
        <taxon>Cyanophyceae</taxon>
        <taxon>Leptolyngbyales</taxon>
        <taxon>Leptolyngbyaceae</taxon>
        <taxon>Romeriopsis</taxon>
        <taxon>Romeriopsis navalis</taxon>
    </lineage>
</organism>
<proteinExistence type="predicted"/>
<dbReference type="SMART" id="SM00028">
    <property type="entry name" value="TPR"/>
    <property type="match status" value="4"/>
</dbReference>
<dbReference type="Pfam" id="PF13424">
    <property type="entry name" value="TPR_12"/>
    <property type="match status" value="1"/>
</dbReference>
<dbReference type="SUPFAM" id="SSF52200">
    <property type="entry name" value="Toll/Interleukin receptor TIR domain"/>
    <property type="match status" value="1"/>
</dbReference>
<dbReference type="SUPFAM" id="SSF52540">
    <property type="entry name" value="P-loop containing nucleoside triphosphate hydrolases"/>
    <property type="match status" value="1"/>
</dbReference>
<dbReference type="SMART" id="SM00255">
    <property type="entry name" value="TIR"/>
    <property type="match status" value="1"/>
</dbReference>
<dbReference type="EMBL" id="JADEXQ010000112">
    <property type="protein sequence ID" value="MBE9032566.1"/>
    <property type="molecule type" value="Genomic_DNA"/>
</dbReference>
<dbReference type="PANTHER" id="PTHR47691:SF3">
    <property type="entry name" value="HTH-TYPE TRANSCRIPTIONAL REGULATOR RV0890C-RELATED"/>
    <property type="match status" value="1"/>
</dbReference>